<reference evidence="1" key="1">
    <citation type="journal article" date="2014" name="Front. Microbiol.">
        <title>High frequency of phylogenetically diverse reductive dehalogenase-homologous genes in deep subseafloor sedimentary metagenomes.</title>
        <authorList>
            <person name="Kawai M."/>
            <person name="Futagami T."/>
            <person name="Toyoda A."/>
            <person name="Takaki Y."/>
            <person name="Nishi S."/>
            <person name="Hori S."/>
            <person name="Arai W."/>
            <person name="Tsubouchi T."/>
            <person name="Morono Y."/>
            <person name="Uchiyama I."/>
            <person name="Ito T."/>
            <person name="Fujiyama A."/>
            <person name="Inagaki F."/>
            <person name="Takami H."/>
        </authorList>
    </citation>
    <scope>NUCLEOTIDE SEQUENCE</scope>
    <source>
        <strain evidence="1">Expedition CK06-06</strain>
    </source>
</reference>
<dbReference type="EMBL" id="BARS01047943">
    <property type="protein sequence ID" value="GAG31167.1"/>
    <property type="molecule type" value="Genomic_DNA"/>
</dbReference>
<sequence length="135" mass="14972">MFVNRVNGKSRYKPMKKLLLFLGLTLLISCVGDKVQYQNIVSETTTEGTQTTSESSANEDTVAETWGQIIEAPPETFFAADLSDDVRNGVTNTLLVATAEWGNYGPLEYWVLGTDLKAAKDLTELFCERRSQLGQ</sequence>
<dbReference type="AlphaFoldDB" id="X0X6Z3"/>
<name>X0X6Z3_9ZZZZ</name>
<organism evidence="1">
    <name type="scientific">marine sediment metagenome</name>
    <dbReference type="NCBI Taxonomy" id="412755"/>
    <lineage>
        <taxon>unclassified sequences</taxon>
        <taxon>metagenomes</taxon>
        <taxon>ecological metagenomes</taxon>
    </lineage>
</organism>
<gene>
    <name evidence="1" type="ORF">S01H1_71949</name>
</gene>
<feature type="non-terminal residue" evidence="1">
    <location>
        <position position="135"/>
    </location>
</feature>
<dbReference type="PROSITE" id="PS51257">
    <property type="entry name" value="PROKAR_LIPOPROTEIN"/>
    <property type="match status" value="1"/>
</dbReference>
<proteinExistence type="predicted"/>
<evidence type="ECO:0000313" key="1">
    <source>
        <dbReference type="EMBL" id="GAG31167.1"/>
    </source>
</evidence>
<comment type="caution">
    <text evidence="1">The sequence shown here is derived from an EMBL/GenBank/DDBJ whole genome shotgun (WGS) entry which is preliminary data.</text>
</comment>
<protein>
    <submittedName>
        <fullName evidence="1">Uncharacterized protein</fullName>
    </submittedName>
</protein>
<accession>X0X6Z3</accession>